<evidence type="ECO:0000313" key="2">
    <source>
        <dbReference type="Proteomes" id="UP001162972"/>
    </source>
</evidence>
<protein>
    <submittedName>
        <fullName evidence="1">Uncharacterized protein</fullName>
    </submittedName>
</protein>
<gene>
    <name evidence="1" type="ORF">OIU84_017872</name>
</gene>
<dbReference type="EMBL" id="JAPFFJ010000002">
    <property type="protein sequence ID" value="KAJ6434255.1"/>
    <property type="molecule type" value="Genomic_DNA"/>
</dbReference>
<name>A0AAD6L2Z1_9ROSI</name>
<reference evidence="1 2" key="1">
    <citation type="journal article" date="2023" name="Int. J. Mol. Sci.">
        <title>De Novo Assembly and Annotation of 11 Diverse Shrub Willow (Salix) Genomes Reveals Novel Gene Organization in Sex-Linked Regions.</title>
        <authorList>
            <person name="Hyden B."/>
            <person name="Feng K."/>
            <person name="Yates T.B."/>
            <person name="Jawdy S."/>
            <person name="Cereghino C."/>
            <person name="Smart L.B."/>
            <person name="Muchero W."/>
        </authorList>
    </citation>
    <scope>NUCLEOTIDE SEQUENCE [LARGE SCALE GENOMIC DNA]</scope>
    <source>
        <tissue evidence="1">Shoot tip</tissue>
    </source>
</reference>
<proteinExistence type="predicted"/>
<evidence type="ECO:0000313" key="1">
    <source>
        <dbReference type="EMBL" id="KAJ6434255.1"/>
    </source>
</evidence>
<comment type="caution">
    <text evidence="1">The sequence shown here is derived from an EMBL/GenBank/DDBJ whole genome shotgun (WGS) entry which is preliminary data.</text>
</comment>
<accession>A0AAD6L2Z1</accession>
<sequence>MEFPNFPYKIFFNSAICATTDPFSSSSFPKFLLVTSFICSILVSTSSLGT</sequence>
<keyword evidence="2" id="KW-1185">Reference proteome</keyword>
<dbReference type="AlphaFoldDB" id="A0AAD6L2Z1"/>
<organism evidence="1 2">
    <name type="scientific">Salix udensis</name>
    <dbReference type="NCBI Taxonomy" id="889485"/>
    <lineage>
        <taxon>Eukaryota</taxon>
        <taxon>Viridiplantae</taxon>
        <taxon>Streptophyta</taxon>
        <taxon>Embryophyta</taxon>
        <taxon>Tracheophyta</taxon>
        <taxon>Spermatophyta</taxon>
        <taxon>Magnoliopsida</taxon>
        <taxon>eudicotyledons</taxon>
        <taxon>Gunneridae</taxon>
        <taxon>Pentapetalae</taxon>
        <taxon>rosids</taxon>
        <taxon>fabids</taxon>
        <taxon>Malpighiales</taxon>
        <taxon>Salicaceae</taxon>
        <taxon>Saliceae</taxon>
        <taxon>Salix</taxon>
    </lineage>
</organism>
<dbReference type="Proteomes" id="UP001162972">
    <property type="component" value="Chromosome 13"/>
</dbReference>